<protein>
    <recommendedName>
        <fullName evidence="4">Transmembrane protein</fullName>
    </recommendedName>
</protein>
<evidence type="ECO:0000256" key="1">
    <source>
        <dbReference type="SAM" id="Phobius"/>
    </source>
</evidence>
<dbReference type="Proteomes" id="UP000004028">
    <property type="component" value="Unassembled WGS sequence"/>
</dbReference>
<evidence type="ECO:0008006" key="4">
    <source>
        <dbReference type="Google" id="ProtNLM"/>
    </source>
</evidence>
<reference evidence="2 3" key="1">
    <citation type="submission" date="2010-01" db="EMBL/GenBank/DDBJ databases">
        <authorList>
            <person name="Weinstock G."/>
            <person name="Sodergren E."/>
            <person name="Clifton S."/>
            <person name="Fulton L."/>
            <person name="Fulton B."/>
            <person name="Courtney L."/>
            <person name="Fronick C."/>
            <person name="Harrison M."/>
            <person name="Strong C."/>
            <person name="Farmer C."/>
            <person name="Delahaunty K."/>
            <person name="Markovic C."/>
            <person name="Hall O."/>
            <person name="Minx P."/>
            <person name="Tomlinson C."/>
            <person name="Mitreva M."/>
            <person name="Nelson J."/>
            <person name="Hou S."/>
            <person name="Wollam A."/>
            <person name="Pepin K.H."/>
            <person name="Johnson M."/>
            <person name="Bhonagiri V."/>
            <person name="Nash W.E."/>
            <person name="Warren W."/>
            <person name="Chinwalla A."/>
            <person name="Mardis E.R."/>
            <person name="Wilson R.K."/>
        </authorList>
    </citation>
    <scope>NUCLEOTIDE SEQUENCE [LARGE SCALE GENOMIC DNA]</scope>
    <source>
        <strain evidence="2 3">DSM 2374</strain>
    </source>
</reference>
<dbReference type="HOGENOM" id="CLU_3075411_0_0_2"/>
<accession>D2ZRX5</accession>
<name>D2ZRX5_METSM</name>
<organism evidence="2 3">
    <name type="scientific">Methanobrevibacter smithii DSM 2374</name>
    <dbReference type="NCBI Taxonomy" id="521002"/>
    <lineage>
        <taxon>Archaea</taxon>
        <taxon>Methanobacteriati</taxon>
        <taxon>Methanobacteriota</taxon>
        <taxon>Methanomada group</taxon>
        <taxon>Methanobacteria</taxon>
        <taxon>Methanobacteriales</taxon>
        <taxon>Methanobacteriaceae</taxon>
        <taxon>Methanobrevibacter</taxon>
    </lineage>
</organism>
<keyword evidence="1" id="KW-0812">Transmembrane</keyword>
<dbReference type="EMBL" id="ABYV02000011">
    <property type="protein sequence ID" value="EFC92575.1"/>
    <property type="molecule type" value="Genomic_DNA"/>
</dbReference>
<gene>
    <name evidence="2" type="ORF">METSMIF1_03609</name>
</gene>
<sequence>MKNKRKNYAKLQLVGIKNQKPFYIQLSIILIVYLIRLIICNMIKITSKIIVI</sequence>
<evidence type="ECO:0000313" key="3">
    <source>
        <dbReference type="Proteomes" id="UP000004028"/>
    </source>
</evidence>
<keyword evidence="1" id="KW-0472">Membrane</keyword>
<keyword evidence="1" id="KW-1133">Transmembrane helix</keyword>
<proteinExistence type="predicted"/>
<comment type="caution">
    <text evidence="2">The sequence shown here is derived from an EMBL/GenBank/DDBJ whole genome shotgun (WGS) entry which is preliminary data.</text>
</comment>
<evidence type="ECO:0000313" key="2">
    <source>
        <dbReference type="EMBL" id="EFC92575.1"/>
    </source>
</evidence>
<feature type="transmembrane region" description="Helical" evidence="1">
    <location>
        <begin position="21"/>
        <end position="39"/>
    </location>
</feature>
<dbReference type="AlphaFoldDB" id="D2ZRX5"/>